<dbReference type="InterPro" id="IPR036852">
    <property type="entry name" value="Peptidase_S8/S53_dom_sf"/>
</dbReference>
<reference evidence="2 3" key="1">
    <citation type="submission" date="2018-06" db="EMBL/GenBank/DDBJ databases">
        <title>Spirosoma sp. HMF3257 Genome sequencing and assembly.</title>
        <authorList>
            <person name="Kang H."/>
            <person name="Cha I."/>
            <person name="Kim H."/>
            <person name="Kang J."/>
            <person name="Joh K."/>
        </authorList>
    </citation>
    <scope>NUCLEOTIDE SEQUENCE [LARGE SCALE GENOMIC DNA]</scope>
    <source>
        <strain evidence="2 3">HMF3257</strain>
    </source>
</reference>
<organism evidence="2 3">
    <name type="scientific">Spirosoma telluris</name>
    <dbReference type="NCBI Taxonomy" id="2183553"/>
    <lineage>
        <taxon>Bacteria</taxon>
        <taxon>Pseudomonadati</taxon>
        <taxon>Bacteroidota</taxon>
        <taxon>Cytophagia</taxon>
        <taxon>Cytophagales</taxon>
        <taxon>Cytophagaceae</taxon>
        <taxon>Spirosoma</taxon>
    </lineage>
</organism>
<sequence length="98" mass="10478">MQLRCPLSNRFVYAPVPVNVFPSLSGGSTKFEGTSAASAIIAGMACQLQSLYIDKYRTYLKPDALRSLLCNSHATSVFLESGSTAGFIPNVVDIAMSL</sequence>
<feature type="domain" description="Peptidase S8/S53" evidence="1">
    <location>
        <begin position="27"/>
        <end position="73"/>
    </location>
</feature>
<dbReference type="Pfam" id="PF00082">
    <property type="entry name" value="Peptidase_S8"/>
    <property type="match status" value="1"/>
</dbReference>
<comment type="caution">
    <text evidence="2">The sequence shown here is derived from an EMBL/GenBank/DDBJ whole genome shotgun (WGS) entry which is preliminary data.</text>
</comment>
<evidence type="ECO:0000313" key="2">
    <source>
        <dbReference type="EMBL" id="RAI76754.1"/>
    </source>
</evidence>
<evidence type="ECO:0000313" key="3">
    <source>
        <dbReference type="Proteomes" id="UP000249016"/>
    </source>
</evidence>
<dbReference type="Gene3D" id="3.40.50.200">
    <property type="entry name" value="Peptidase S8/S53 domain"/>
    <property type="match status" value="1"/>
</dbReference>
<dbReference type="SUPFAM" id="SSF52743">
    <property type="entry name" value="Subtilisin-like"/>
    <property type="match status" value="1"/>
</dbReference>
<dbReference type="AlphaFoldDB" id="A0A327NSG3"/>
<name>A0A327NSG3_9BACT</name>
<dbReference type="EMBL" id="QLII01000001">
    <property type="protein sequence ID" value="RAI76754.1"/>
    <property type="molecule type" value="Genomic_DNA"/>
</dbReference>
<dbReference type="InterPro" id="IPR000209">
    <property type="entry name" value="Peptidase_S8/S53_dom"/>
</dbReference>
<dbReference type="Proteomes" id="UP000249016">
    <property type="component" value="Unassembled WGS sequence"/>
</dbReference>
<gene>
    <name evidence="2" type="ORF">HMF3257_25965</name>
</gene>
<dbReference type="GO" id="GO:0004252">
    <property type="term" value="F:serine-type endopeptidase activity"/>
    <property type="evidence" value="ECO:0007669"/>
    <property type="project" value="InterPro"/>
</dbReference>
<keyword evidence="3" id="KW-1185">Reference proteome</keyword>
<evidence type="ECO:0000259" key="1">
    <source>
        <dbReference type="Pfam" id="PF00082"/>
    </source>
</evidence>
<protein>
    <recommendedName>
        <fullName evidence="1">Peptidase S8/S53 domain-containing protein</fullName>
    </recommendedName>
</protein>
<accession>A0A327NSG3</accession>
<proteinExistence type="predicted"/>
<dbReference type="GO" id="GO:0006508">
    <property type="term" value="P:proteolysis"/>
    <property type="evidence" value="ECO:0007669"/>
    <property type="project" value="InterPro"/>
</dbReference>